<accession>A0A1Y0YHE2</accession>
<keyword evidence="2" id="KW-0255">Endonuclease</keyword>
<dbReference type="Gene3D" id="3.30.2170.10">
    <property type="entry name" value="archaeoglobus fulgidus dsm 4304 superfamily"/>
    <property type="match status" value="1"/>
</dbReference>
<dbReference type="GO" id="GO:0006281">
    <property type="term" value="P:DNA repair"/>
    <property type="evidence" value="ECO:0007669"/>
    <property type="project" value="InterPro"/>
</dbReference>
<reference evidence="1 4" key="2">
    <citation type="submission" date="2020-12" db="EMBL/GenBank/DDBJ databases">
        <title>FDA dAtabase for Regulatory Grade micrObial Sequences (FDA-ARGOS): Supporting development and validation of Infectious Disease Dx tests.</title>
        <authorList>
            <person name="Nelson B."/>
            <person name="Plummer A."/>
            <person name="Tallon L."/>
            <person name="Sadzewicz L."/>
            <person name="Zhao X."/>
            <person name="Boylan J."/>
            <person name="Ott S."/>
            <person name="Bowen H."/>
            <person name="Vavikolanu K."/>
            <person name="Mehta A."/>
            <person name="Aluvathingal J."/>
            <person name="Nadendla S."/>
            <person name="Myers T."/>
            <person name="Yan Y."/>
            <person name="Sichtig H."/>
        </authorList>
    </citation>
    <scope>NUCLEOTIDE SEQUENCE [LARGE SCALE GENOMIC DNA]</scope>
    <source>
        <strain evidence="1 4">FDAARGOS_923</strain>
    </source>
</reference>
<reference evidence="2 3" key="1">
    <citation type="submission" date="2019-06" db="EMBL/GenBank/DDBJ databases">
        <title>Genome sequence analysis of &gt;100 Bacillus licheniformis strains suggests intrinsic resistance to this species.</title>
        <authorList>
            <person name="Wels M."/>
            <person name="Siezen R.J."/>
            <person name="Johansen E."/>
            <person name="Stuer-Lauridsen B."/>
            <person name="Bjerre K."/>
            <person name="Nielsen B.K.K."/>
        </authorList>
    </citation>
    <scope>NUCLEOTIDE SEQUENCE [LARGE SCALE GENOMIC DNA]</scope>
    <source>
        <strain evidence="2 3">BAC-16736</strain>
    </source>
</reference>
<dbReference type="Pfam" id="PF04493">
    <property type="entry name" value="Endonuclease_5"/>
    <property type="match status" value="1"/>
</dbReference>
<dbReference type="InterPro" id="IPR007581">
    <property type="entry name" value="Endonuclease-V"/>
</dbReference>
<keyword evidence="2" id="KW-0540">Nuclease</keyword>
<dbReference type="GO" id="GO:0004519">
    <property type="term" value="F:endonuclease activity"/>
    <property type="evidence" value="ECO:0007669"/>
    <property type="project" value="UniProtKB-KW"/>
</dbReference>
<sequence>MKIKQTDFVMPDNKFGAYTDIVIDGEVYGRAVRTRQDVKPIFLSCGHLIDLDSSYDIAMSLINRESRLPIPVRLADLETHTLRGYYRENPKLTE</sequence>
<dbReference type="Proteomes" id="UP000595038">
    <property type="component" value="Chromosome"/>
</dbReference>
<proteinExistence type="predicted"/>
<organism evidence="2 3">
    <name type="scientific">Bacillus licheniformis</name>
    <dbReference type="NCBI Taxonomy" id="1402"/>
    <lineage>
        <taxon>Bacteria</taxon>
        <taxon>Bacillati</taxon>
        <taxon>Bacillota</taxon>
        <taxon>Bacilli</taxon>
        <taxon>Bacillales</taxon>
        <taxon>Bacillaceae</taxon>
        <taxon>Bacillus</taxon>
    </lineage>
</organism>
<dbReference type="EMBL" id="NILC01000028">
    <property type="protein sequence ID" value="TWL23787.1"/>
    <property type="molecule type" value="Genomic_DNA"/>
</dbReference>
<evidence type="ECO:0000313" key="2">
    <source>
        <dbReference type="EMBL" id="TWL23787.1"/>
    </source>
</evidence>
<evidence type="ECO:0000313" key="3">
    <source>
        <dbReference type="Proteomes" id="UP000435910"/>
    </source>
</evidence>
<evidence type="ECO:0000313" key="4">
    <source>
        <dbReference type="Proteomes" id="UP000595038"/>
    </source>
</evidence>
<protein>
    <submittedName>
        <fullName evidence="2">Endonuclease V</fullName>
    </submittedName>
</protein>
<evidence type="ECO:0000313" key="1">
    <source>
        <dbReference type="EMBL" id="QPR70644.1"/>
    </source>
</evidence>
<dbReference type="Proteomes" id="UP000435910">
    <property type="component" value="Unassembled WGS sequence"/>
</dbReference>
<gene>
    <name evidence="2" type="ORF">CHCC16736_1495</name>
    <name evidence="1" type="ORF">I6G80_12270</name>
</gene>
<dbReference type="AlphaFoldDB" id="A0A1Y0YHE2"/>
<name>A0A1Y0YHE2_BACLI</name>
<dbReference type="EMBL" id="CP065647">
    <property type="protein sequence ID" value="QPR70644.1"/>
    <property type="molecule type" value="Genomic_DNA"/>
</dbReference>
<keyword evidence="2" id="KW-0378">Hydrolase</keyword>